<proteinExistence type="inferred from homology"/>
<dbReference type="GO" id="GO:0000049">
    <property type="term" value="F:tRNA binding"/>
    <property type="evidence" value="ECO:0007669"/>
    <property type="project" value="UniProtKB-KW"/>
</dbReference>
<feature type="binding site" evidence="14">
    <location>
        <position position="199"/>
    </location>
    <ligand>
        <name>FMN</name>
        <dbReference type="ChEBI" id="CHEBI:58210"/>
    </ligand>
</feature>
<evidence type="ECO:0000256" key="14">
    <source>
        <dbReference type="PIRSR" id="PIRSR006621-2"/>
    </source>
</evidence>
<evidence type="ECO:0000256" key="6">
    <source>
        <dbReference type="ARBA" id="ARBA00022694"/>
    </source>
</evidence>
<feature type="binding site" evidence="14">
    <location>
        <position position="169"/>
    </location>
    <ligand>
        <name>FMN</name>
        <dbReference type="ChEBI" id="CHEBI:58210"/>
    </ligand>
</feature>
<keyword evidence="8" id="KW-0694">RNA-binding</keyword>
<evidence type="ECO:0000256" key="1">
    <source>
        <dbReference type="ARBA" id="ARBA00001917"/>
    </source>
</evidence>
<evidence type="ECO:0000256" key="11">
    <source>
        <dbReference type="ARBA" id="ARBA00048802"/>
    </source>
</evidence>
<dbReference type="GO" id="GO:0050660">
    <property type="term" value="F:flavin adenine dinucleotide binding"/>
    <property type="evidence" value="ECO:0007669"/>
    <property type="project" value="InterPro"/>
</dbReference>
<comment type="catalytic activity">
    <reaction evidence="10">
        <text>a 5,6-dihydrouridine in tRNA + NADP(+) = a uridine in tRNA + NADPH + H(+)</text>
        <dbReference type="Rhea" id="RHEA:23624"/>
        <dbReference type="Rhea" id="RHEA-COMP:13339"/>
        <dbReference type="Rhea" id="RHEA-COMP:13887"/>
        <dbReference type="ChEBI" id="CHEBI:15378"/>
        <dbReference type="ChEBI" id="CHEBI:57783"/>
        <dbReference type="ChEBI" id="CHEBI:58349"/>
        <dbReference type="ChEBI" id="CHEBI:65315"/>
        <dbReference type="ChEBI" id="CHEBI:74443"/>
    </reaction>
</comment>
<keyword evidence="4 12" id="KW-0285">Flavoprotein</keyword>
<dbReference type="PANTHER" id="PTHR45846">
    <property type="entry name" value="TRNA-DIHYDROURIDINE(47) SYNTHASE [NAD(P)(+)]-LIKE"/>
    <property type="match status" value="1"/>
</dbReference>
<keyword evidence="5 12" id="KW-0288">FMN</keyword>
<dbReference type="InterPro" id="IPR001269">
    <property type="entry name" value="DUS_fam"/>
</dbReference>
<dbReference type="EC" id="1.3.1.-" evidence="12"/>
<keyword evidence="14" id="KW-0547">Nucleotide-binding</keyword>
<feature type="binding site" evidence="14">
    <location>
        <position position="100"/>
    </location>
    <ligand>
        <name>FMN</name>
        <dbReference type="ChEBI" id="CHEBI:58210"/>
    </ligand>
</feature>
<evidence type="ECO:0000256" key="3">
    <source>
        <dbReference type="ARBA" id="ARBA00022555"/>
    </source>
</evidence>
<protein>
    <recommendedName>
        <fullName evidence="12">tRNA-dihydrouridine synthase</fullName>
        <ecNumber evidence="12">1.3.1.-</ecNumber>
    </recommendedName>
</protein>
<evidence type="ECO:0000259" key="15">
    <source>
        <dbReference type="Pfam" id="PF01207"/>
    </source>
</evidence>
<comment type="cofactor">
    <cofactor evidence="1 12 14">
        <name>FMN</name>
        <dbReference type="ChEBI" id="CHEBI:58210"/>
    </cofactor>
</comment>
<evidence type="ECO:0000256" key="10">
    <source>
        <dbReference type="ARBA" id="ARBA00048205"/>
    </source>
</evidence>
<dbReference type="Pfam" id="PF01207">
    <property type="entry name" value="Dus"/>
    <property type="match status" value="1"/>
</dbReference>
<dbReference type="Gene3D" id="3.20.20.70">
    <property type="entry name" value="Aldolase class I"/>
    <property type="match status" value="1"/>
</dbReference>
<dbReference type="InterPro" id="IPR018517">
    <property type="entry name" value="tRNA_hU_synthase_CS"/>
</dbReference>
<gene>
    <name evidence="16" type="primary">dusB</name>
    <name evidence="16" type="ORF">DI628_01075</name>
</gene>
<organism evidence="16 17">
    <name type="scientific">Blastochloris viridis</name>
    <name type="common">Rhodopseudomonas viridis</name>
    <dbReference type="NCBI Taxonomy" id="1079"/>
    <lineage>
        <taxon>Bacteria</taxon>
        <taxon>Pseudomonadati</taxon>
        <taxon>Pseudomonadota</taxon>
        <taxon>Alphaproteobacteria</taxon>
        <taxon>Hyphomicrobiales</taxon>
        <taxon>Blastochloridaceae</taxon>
        <taxon>Blastochloris</taxon>
    </lineage>
</organism>
<dbReference type="Gene3D" id="1.10.1200.80">
    <property type="entry name" value="Putative flavin oxidoreducatase, domain 2"/>
    <property type="match status" value="1"/>
</dbReference>
<comment type="caution">
    <text evidence="16">The sequence shown here is derived from an EMBL/GenBank/DDBJ whole genome shotgun (WGS) entry which is preliminary data.</text>
</comment>
<evidence type="ECO:0000256" key="9">
    <source>
        <dbReference type="ARBA" id="ARBA00023002"/>
    </source>
</evidence>
<keyword evidence="3" id="KW-0820">tRNA-binding</keyword>
<evidence type="ECO:0000256" key="4">
    <source>
        <dbReference type="ARBA" id="ARBA00022630"/>
    </source>
</evidence>
<feature type="domain" description="DUS-like FMN-binding" evidence="15">
    <location>
        <begin position="44"/>
        <end position="343"/>
    </location>
</feature>
<evidence type="ECO:0000256" key="13">
    <source>
        <dbReference type="PIRSR" id="PIRSR006621-1"/>
    </source>
</evidence>
<dbReference type="PROSITE" id="PS01136">
    <property type="entry name" value="UPF0034"/>
    <property type="match status" value="1"/>
</dbReference>
<evidence type="ECO:0000256" key="7">
    <source>
        <dbReference type="ARBA" id="ARBA00022857"/>
    </source>
</evidence>
<evidence type="ECO:0000256" key="2">
    <source>
        <dbReference type="ARBA" id="ARBA00002790"/>
    </source>
</evidence>
<dbReference type="AlphaFoldDB" id="A0A6N4R7F1"/>
<evidence type="ECO:0000313" key="17">
    <source>
        <dbReference type="Proteomes" id="UP000320948"/>
    </source>
</evidence>
<feature type="binding site" evidence="14">
    <location>
        <begin position="254"/>
        <end position="255"/>
    </location>
    <ligand>
        <name>FMN</name>
        <dbReference type="ChEBI" id="CHEBI:58210"/>
    </ligand>
</feature>
<evidence type="ECO:0000256" key="12">
    <source>
        <dbReference type="PIRNR" id="PIRNR006621"/>
    </source>
</evidence>
<comment type="function">
    <text evidence="2 12">Catalyzes the synthesis of 5,6-dihydrouridine (D), a modified base found in the D-loop of most tRNAs, via the reduction of the C5-C6 double bond in target uridines.</text>
</comment>
<dbReference type="GO" id="GO:0017150">
    <property type="term" value="F:tRNA dihydrouridine synthase activity"/>
    <property type="evidence" value="ECO:0007669"/>
    <property type="project" value="InterPro"/>
</dbReference>
<feature type="active site" description="Proton donor" evidence="13">
    <location>
        <position position="130"/>
    </location>
</feature>
<dbReference type="CDD" id="cd02801">
    <property type="entry name" value="DUS_like_FMN"/>
    <property type="match status" value="1"/>
</dbReference>
<evidence type="ECO:0000256" key="5">
    <source>
        <dbReference type="ARBA" id="ARBA00022643"/>
    </source>
</evidence>
<evidence type="ECO:0000256" key="8">
    <source>
        <dbReference type="ARBA" id="ARBA00022884"/>
    </source>
</evidence>
<dbReference type="PIRSF" id="PIRSF006621">
    <property type="entry name" value="Dus"/>
    <property type="match status" value="1"/>
</dbReference>
<accession>A0A6N4R7F1</accession>
<dbReference type="EMBL" id="VAFM01000001">
    <property type="protein sequence ID" value="TKW61251.1"/>
    <property type="molecule type" value="Genomic_DNA"/>
</dbReference>
<dbReference type="SUPFAM" id="SSF51395">
    <property type="entry name" value="FMN-linked oxidoreductases"/>
    <property type="match status" value="1"/>
</dbReference>
<keyword evidence="9 12" id="KW-0560">Oxidoreductase</keyword>
<dbReference type="Proteomes" id="UP000320948">
    <property type="component" value="Unassembled WGS sequence"/>
</dbReference>
<comment type="similarity">
    <text evidence="12">Belongs to the dus family.</text>
</comment>
<dbReference type="NCBIfam" id="TIGR00737">
    <property type="entry name" value="nifR3_yhdG"/>
    <property type="match status" value="1"/>
</dbReference>
<keyword evidence="6 12" id="KW-0819">tRNA processing</keyword>
<name>A0A6N4R7F1_BLAVI</name>
<dbReference type="InterPro" id="IPR004652">
    <property type="entry name" value="DusB-like"/>
</dbReference>
<dbReference type="InterPro" id="IPR035587">
    <property type="entry name" value="DUS-like_FMN-bd"/>
</dbReference>
<dbReference type="InterPro" id="IPR013785">
    <property type="entry name" value="Aldolase_TIM"/>
</dbReference>
<reference evidence="16 17" key="1">
    <citation type="journal article" date="2017" name="Nat. Commun.">
        <title>In situ click chemistry generation of cyclooxygenase-2 inhibitors.</title>
        <authorList>
            <person name="Bhardwaj A."/>
            <person name="Kaur J."/>
            <person name="Wuest M."/>
            <person name="Wuest F."/>
        </authorList>
    </citation>
    <scope>NUCLEOTIDE SEQUENCE [LARGE SCALE GENOMIC DNA]</scope>
    <source>
        <strain evidence="16">S2_018_000_R2_106</strain>
    </source>
</reference>
<dbReference type="PANTHER" id="PTHR45846:SF1">
    <property type="entry name" value="TRNA-DIHYDROURIDINE(47) SYNTHASE [NAD(P)(+)]-LIKE"/>
    <property type="match status" value="1"/>
</dbReference>
<dbReference type="InterPro" id="IPR024036">
    <property type="entry name" value="tRNA-dHydroUridine_Synthase_C"/>
</dbReference>
<comment type="catalytic activity">
    <reaction evidence="11">
        <text>a 5,6-dihydrouridine in tRNA + NAD(+) = a uridine in tRNA + NADH + H(+)</text>
        <dbReference type="Rhea" id="RHEA:54452"/>
        <dbReference type="Rhea" id="RHEA-COMP:13339"/>
        <dbReference type="Rhea" id="RHEA-COMP:13887"/>
        <dbReference type="ChEBI" id="CHEBI:15378"/>
        <dbReference type="ChEBI" id="CHEBI:57540"/>
        <dbReference type="ChEBI" id="CHEBI:57945"/>
        <dbReference type="ChEBI" id="CHEBI:65315"/>
        <dbReference type="ChEBI" id="CHEBI:74443"/>
    </reaction>
</comment>
<keyword evidence="7" id="KW-0521">NADP</keyword>
<sequence>MSQTPANNLGFIRVKEPSAPVAKAFVPLPEIRIGSHLLENNTVLAPMTEITDRPTRLLNKIYGAGLVVSEMVAAEGVVRQAVVAAQKATFDVRQGIHSVQIVGGDPTNMGVAAQVNEKAGADIIDINMGCPVKKVVNCMAGSALMREPELVERIVGEVVEKVNIPVTLKTRLGWNEEMKNGVQIAQIAEKCGVKLLAIHGRTRAQMYTGSADWKAIRKIKEAVNIPVLVNGDIHTIDDAITALEQSGCDGVMIGRATQGKPWLLGQVAHYLKTGERLPDPSLEEQCEVVCEHIALAVELYGEFSGIHHMRKHVAGYTKGLIGGRELRMKLNEMTVASEMQSGVRALFEANRNALN</sequence>
<evidence type="ECO:0000313" key="16">
    <source>
        <dbReference type="EMBL" id="TKW61251.1"/>
    </source>
</evidence>